<keyword evidence="2" id="KW-1185">Reference proteome</keyword>
<name>A0A517LZL9_9BACT</name>
<dbReference type="KEGG" id="ruv:EC9_22480"/>
<dbReference type="AlphaFoldDB" id="A0A517LZL9"/>
<gene>
    <name evidence="1" type="ORF">EC9_22480</name>
</gene>
<dbReference type="Proteomes" id="UP000319557">
    <property type="component" value="Chromosome"/>
</dbReference>
<protein>
    <submittedName>
        <fullName evidence="1">Uncharacterized protein</fullName>
    </submittedName>
</protein>
<reference evidence="1 2" key="1">
    <citation type="submission" date="2019-02" db="EMBL/GenBank/DDBJ databases">
        <title>Deep-cultivation of Planctomycetes and their phenomic and genomic characterization uncovers novel biology.</title>
        <authorList>
            <person name="Wiegand S."/>
            <person name="Jogler M."/>
            <person name="Boedeker C."/>
            <person name="Pinto D."/>
            <person name="Vollmers J."/>
            <person name="Rivas-Marin E."/>
            <person name="Kohn T."/>
            <person name="Peeters S.H."/>
            <person name="Heuer A."/>
            <person name="Rast P."/>
            <person name="Oberbeckmann S."/>
            <person name="Bunk B."/>
            <person name="Jeske O."/>
            <person name="Meyerdierks A."/>
            <person name="Storesund J.E."/>
            <person name="Kallscheuer N."/>
            <person name="Luecker S."/>
            <person name="Lage O.M."/>
            <person name="Pohl T."/>
            <person name="Merkel B.J."/>
            <person name="Hornburger P."/>
            <person name="Mueller R.-W."/>
            <person name="Bruemmer F."/>
            <person name="Labrenz M."/>
            <person name="Spormann A.M."/>
            <person name="Op den Camp H."/>
            <person name="Overmann J."/>
            <person name="Amann R."/>
            <person name="Jetten M.S.M."/>
            <person name="Mascher T."/>
            <person name="Medema M.H."/>
            <person name="Devos D.P."/>
            <person name="Kaster A.-K."/>
            <person name="Ovreas L."/>
            <person name="Rohde M."/>
            <person name="Galperin M.Y."/>
            <person name="Jogler C."/>
        </authorList>
    </citation>
    <scope>NUCLEOTIDE SEQUENCE [LARGE SCALE GENOMIC DNA]</scope>
    <source>
        <strain evidence="1 2">EC9</strain>
    </source>
</reference>
<organism evidence="1 2">
    <name type="scientific">Rosistilla ulvae</name>
    <dbReference type="NCBI Taxonomy" id="1930277"/>
    <lineage>
        <taxon>Bacteria</taxon>
        <taxon>Pseudomonadati</taxon>
        <taxon>Planctomycetota</taxon>
        <taxon>Planctomycetia</taxon>
        <taxon>Pirellulales</taxon>
        <taxon>Pirellulaceae</taxon>
        <taxon>Rosistilla</taxon>
    </lineage>
</organism>
<sequence length="66" mass="7248">MDIAGVDYLVVESLPHASLWHLTPVSSQESIRRETGCYSIGSGCESNRLQISGNNCFLRLTTFSSL</sequence>
<evidence type="ECO:0000313" key="2">
    <source>
        <dbReference type="Proteomes" id="UP000319557"/>
    </source>
</evidence>
<proteinExistence type="predicted"/>
<dbReference type="EMBL" id="CP036261">
    <property type="protein sequence ID" value="QDS88062.1"/>
    <property type="molecule type" value="Genomic_DNA"/>
</dbReference>
<accession>A0A517LZL9</accession>
<evidence type="ECO:0000313" key="1">
    <source>
        <dbReference type="EMBL" id="QDS88062.1"/>
    </source>
</evidence>